<evidence type="ECO:0008006" key="3">
    <source>
        <dbReference type="Google" id="ProtNLM"/>
    </source>
</evidence>
<proteinExistence type="predicted"/>
<evidence type="ECO:0000313" key="1">
    <source>
        <dbReference type="EMBL" id="MBG8552021.1"/>
    </source>
</evidence>
<accession>A0ABS0KW46</accession>
<comment type="caution">
    <text evidence="1">The sequence shown here is derived from an EMBL/GenBank/DDBJ whole genome shotgun (WGS) entry which is preliminary data.</text>
</comment>
<dbReference type="Proteomes" id="UP000601099">
    <property type="component" value="Unassembled WGS sequence"/>
</dbReference>
<dbReference type="RefSeq" id="WP_196953077.1">
    <property type="nucleotide sequence ID" value="NZ_JADWYK010000001.1"/>
</dbReference>
<evidence type="ECO:0000313" key="2">
    <source>
        <dbReference type="Proteomes" id="UP000601099"/>
    </source>
</evidence>
<gene>
    <name evidence="1" type="ORF">I5L79_00590</name>
</gene>
<name>A0ABS0KW46_9BACT</name>
<keyword evidence="2" id="KW-1185">Reference proteome</keyword>
<dbReference type="EMBL" id="JADWYK010000001">
    <property type="protein sequence ID" value="MBG8552021.1"/>
    <property type="molecule type" value="Genomic_DNA"/>
</dbReference>
<reference evidence="1 2" key="1">
    <citation type="submission" date="2020-11" db="EMBL/GenBank/DDBJ databases">
        <title>Hymenobacter sp.</title>
        <authorList>
            <person name="Kim M.K."/>
        </authorList>
    </citation>
    <scope>NUCLEOTIDE SEQUENCE [LARGE SCALE GENOMIC DNA]</scope>
    <source>
        <strain evidence="1 2">BT594</strain>
    </source>
</reference>
<sequence>MTRLLALFLTCLILLQTFSRELLVVNYQLQKEQITRLFCINKAKPRMRCNGRCHLAKQLRKATETERKAPQLGFAKLKYEVLPPLVCFVPSPLPAYTPAAKFAASVASCYAFAPAYSLLHPPALHV</sequence>
<organism evidence="1 2">
    <name type="scientific">Hymenobacter guriensis</name>
    <dbReference type="NCBI Taxonomy" id="2793065"/>
    <lineage>
        <taxon>Bacteria</taxon>
        <taxon>Pseudomonadati</taxon>
        <taxon>Bacteroidota</taxon>
        <taxon>Cytophagia</taxon>
        <taxon>Cytophagales</taxon>
        <taxon>Hymenobacteraceae</taxon>
        <taxon>Hymenobacter</taxon>
    </lineage>
</organism>
<protein>
    <recommendedName>
        <fullName evidence="3">Secreted protein</fullName>
    </recommendedName>
</protein>